<name>A0ABT1JJU2_ACTCY</name>
<reference evidence="1 2" key="1">
    <citation type="submission" date="2013-07" db="EMBL/GenBank/DDBJ databases">
        <authorList>
            <consortium name="DOE Joint Genome Institute"/>
            <person name="Reeve W."/>
            <person name="Huntemann M."/>
            <person name="Han J."/>
            <person name="Chen A."/>
            <person name="Kyrpides N."/>
            <person name="Mavromatis K."/>
            <person name="Markowitz V."/>
            <person name="Palaniappan K."/>
            <person name="Ivanova N."/>
            <person name="Schaumberg A."/>
            <person name="Pati A."/>
            <person name="Liolios K."/>
            <person name="Nordberg H.P."/>
            <person name="Cantor M.N."/>
            <person name="Hua S.X."/>
            <person name="Woyke T."/>
        </authorList>
    </citation>
    <scope>NUCLEOTIDE SEQUENCE [LARGE SCALE GENOMIC DNA]</scope>
    <source>
        <strain evidence="1 2">DSM 43889</strain>
    </source>
</reference>
<comment type="caution">
    <text evidence="1">The sequence shown here is derived from an EMBL/GenBank/DDBJ whole genome shotgun (WGS) entry which is preliminary data.</text>
</comment>
<evidence type="ECO:0000313" key="2">
    <source>
        <dbReference type="Proteomes" id="UP000791080"/>
    </source>
</evidence>
<keyword evidence="2" id="KW-1185">Reference proteome</keyword>
<protein>
    <submittedName>
        <fullName evidence="1">tRNA adenosine deaminase-associated protein</fullName>
    </submittedName>
</protein>
<dbReference type="NCBIfam" id="TIGR03941">
    <property type="entry name" value="tRNA_deam_assoc"/>
    <property type="match status" value="1"/>
</dbReference>
<dbReference type="InterPro" id="IPR023869">
    <property type="entry name" value="tRNA_Adeno_NH3ase_assoc_put"/>
</dbReference>
<dbReference type="Proteomes" id="UP000791080">
    <property type="component" value="Unassembled WGS sequence"/>
</dbReference>
<proteinExistence type="predicted"/>
<accession>A0ABT1JJU2</accession>
<gene>
    <name evidence="1" type="ORF">G443_003053</name>
</gene>
<dbReference type="EMBL" id="AUBJ02000001">
    <property type="protein sequence ID" value="MCP2332783.1"/>
    <property type="molecule type" value="Genomic_DNA"/>
</dbReference>
<reference evidence="1 2" key="2">
    <citation type="submission" date="2022-06" db="EMBL/GenBank/DDBJ databases">
        <title>Genomic Encyclopedia of Type Strains, Phase I: the one thousand microbial genomes (KMG-I) project.</title>
        <authorList>
            <person name="Kyrpides N."/>
        </authorList>
    </citation>
    <scope>NUCLEOTIDE SEQUENCE [LARGE SCALE GENOMIC DNA]</scope>
    <source>
        <strain evidence="1 2">DSM 43889</strain>
    </source>
</reference>
<dbReference type="RefSeq" id="WP_026417696.1">
    <property type="nucleotide sequence ID" value="NZ_AUBJ02000001.1"/>
</dbReference>
<evidence type="ECO:0000313" key="1">
    <source>
        <dbReference type="EMBL" id="MCP2332783.1"/>
    </source>
</evidence>
<organism evidence="1 2">
    <name type="scientific">Actinoalloteichus caeruleus DSM 43889</name>
    <dbReference type="NCBI Taxonomy" id="1120930"/>
    <lineage>
        <taxon>Bacteria</taxon>
        <taxon>Bacillati</taxon>
        <taxon>Actinomycetota</taxon>
        <taxon>Actinomycetes</taxon>
        <taxon>Pseudonocardiales</taxon>
        <taxon>Pseudonocardiaceae</taxon>
        <taxon>Actinoalloteichus</taxon>
        <taxon>Actinoalloteichus cyanogriseus</taxon>
    </lineage>
</organism>
<sequence>MEVEEPLSGVALAVLREDGQWRCRRMSDGALSDLDRAITELRATRSTGAVFGLLNVDDEFFLIVRPGPGGVDLLLSDSAAALYYDVAADVLDLLRIDPPDEDDDEMWPEGDLGLLADLGMPSGEMVVVVEEDRYPEEQLRIIAQRCGFADQYDAVMADLDRVP</sequence>